<evidence type="ECO:0000313" key="2">
    <source>
        <dbReference type="Proteomes" id="UP000566813"/>
    </source>
</evidence>
<dbReference type="Proteomes" id="UP000566813">
    <property type="component" value="Unassembled WGS sequence"/>
</dbReference>
<name>A0A7X1FRS3_9SPHN</name>
<gene>
    <name evidence="1" type="ORF">H7F51_06525</name>
</gene>
<reference evidence="1 2" key="1">
    <citation type="submission" date="2020-08" db="EMBL/GenBank/DDBJ databases">
        <title>The genome sequence of type strain Novosphingobium flavum NBRC 111647.</title>
        <authorList>
            <person name="Liu Y."/>
        </authorList>
    </citation>
    <scope>NUCLEOTIDE SEQUENCE [LARGE SCALE GENOMIC DNA]</scope>
    <source>
        <strain evidence="1 2">NBRC 111647</strain>
    </source>
</reference>
<dbReference type="AlphaFoldDB" id="A0A7X1FRS3"/>
<dbReference type="EMBL" id="JACLAW010000004">
    <property type="protein sequence ID" value="MBC2665167.1"/>
    <property type="molecule type" value="Genomic_DNA"/>
</dbReference>
<dbReference type="SUPFAM" id="SSF53448">
    <property type="entry name" value="Nucleotide-diphospho-sugar transferases"/>
    <property type="match status" value="1"/>
</dbReference>
<keyword evidence="2" id="KW-1185">Reference proteome</keyword>
<dbReference type="CDD" id="cd00761">
    <property type="entry name" value="Glyco_tranf_GTA_type"/>
    <property type="match status" value="1"/>
</dbReference>
<proteinExistence type="predicted"/>
<dbReference type="GO" id="GO:0016740">
    <property type="term" value="F:transferase activity"/>
    <property type="evidence" value="ECO:0007669"/>
    <property type="project" value="UniProtKB-KW"/>
</dbReference>
<sequence>MSEAGGELTVAVVIASLGRPDLIDRMIERMARQTVLPAVLLFSVTAAADLPEGFAETDRVKAVFGRKGLPRQRNAALDWLGGGYDIVVFFDDDYVPSLLSVEKVAGFFRAHADVVGATGLVLADGINTSGIGAEEAMRIVAEHDDRGDFPCEIREDRIGLYGCNMAYRGAAIGPTRFDERLALYGWQEDIDFSMALRPRGRLVMTPAFAGVHQGVKHGRTPGLRLGYSQVINPVYLAAKGTMPIGFAARLMIRNILANHLKLLRPEPWVDRRGRAKGNWLGLFDAVRGRLTPERIEEL</sequence>
<dbReference type="InterPro" id="IPR029044">
    <property type="entry name" value="Nucleotide-diphossugar_trans"/>
</dbReference>
<evidence type="ECO:0000313" key="1">
    <source>
        <dbReference type="EMBL" id="MBC2665167.1"/>
    </source>
</evidence>
<comment type="caution">
    <text evidence="1">The sequence shown here is derived from an EMBL/GenBank/DDBJ whole genome shotgun (WGS) entry which is preliminary data.</text>
</comment>
<keyword evidence="1" id="KW-0808">Transferase</keyword>
<dbReference type="Gene3D" id="3.90.550.10">
    <property type="entry name" value="Spore Coat Polysaccharide Biosynthesis Protein SpsA, Chain A"/>
    <property type="match status" value="1"/>
</dbReference>
<organism evidence="1 2">
    <name type="scientific">Novosphingobium flavum</name>
    <dbReference type="NCBI Taxonomy" id="1778672"/>
    <lineage>
        <taxon>Bacteria</taxon>
        <taxon>Pseudomonadati</taxon>
        <taxon>Pseudomonadota</taxon>
        <taxon>Alphaproteobacteria</taxon>
        <taxon>Sphingomonadales</taxon>
        <taxon>Sphingomonadaceae</taxon>
        <taxon>Novosphingobium</taxon>
    </lineage>
</organism>
<accession>A0A7X1FRS3</accession>
<protein>
    <submittedName>
        <fullName evidence="1">Glycosyltransferase family 2 protein</fullName>
    </submittedName>
</protein>
<dbReference type="RefSeq" id="WP_185663431.1">
    <property type="nucleotide sequence ID" value="NZ_JACLAW010000004.1"/>
</dbReference>